<evidence type="ECO:0000313" key="3">
    <source>
        <dbReference type="Proteomes" id="UP001278500"/>
    </source>
</evidence>
<feature type="compositionally biased region" description="Low complexity" evidence="1">
    <location>
        <begin position="300"/>
        <end position="322"/>
    </location>
</feature>
<dbReference type="RefSeq" id="XP_062681758.1">
    <property type="nucleotide sequence ID" value="XM_062821723.1"/>
</dbReference>
<feature type="compositionally biased region" description="Basic and acidic residues" evidence="1">
    <location>
        <begin position="490"/>
        <end position="500"/>
    </location>
</feature>
<feature type="compositionally biased region" description="Polar residues" evidence="1">
    <location>
        <begin position="48"/>
        <end position="58"/>
    </location>
</feature>
<gene>
    <name evidence="2" type="ORF">B0H65DRAFT_196301</name>
</gene>
<protein>
    <submittedName>
        <fullName evidence="2">Uncharacterized protein</fullName>
    </submittedName>
</protein>
<feature type="compositionally biased region" description="Pro residues" evidence="1">
    <location>
        <begin position="21"/>
        <end position="32"/>
    </location>
</feature>
<comment type="caution">
    <text evidence="2">The sequence shown here is derived from an EMBL/GenBank/DDBJ whole genome shotgun (WGS) entry which is preliminary data.</text>
</comment>
<dbReference type="GeneID" id="87858877"/>
<dbReference type="Proteomes" id="UP001278500">
    <property type="component" value="Unassembled WGS sequence"/>
</dbReference>
<name>A0AAE0JFD4_9PEZI</name>
<accession>A0AAE0JFD4</accession>
<feature type="compositionally biased region" description="Polar residues" evidence="1">
    <location>
        <begin position="1"/>
        <end position="10"/>
    </location>
</feature>
<keyword evidence="3" id="KW-1185">Reference proteome</keyword>
<proteinExistence type="predicted"/>
<reference evidence="2" key="1">
    <citation type="journal article" date="2023" name="Mol. Phylogenet. Evol.">
        <title>Genome-scale phylogeny and comparative genomics of the fungal order Sordariales.</title>
        <authorList>
            <person name="Hensen N."/>
            <person name="Bonometti L."/>
            <person name="Westerberg I."/>
            <person name="Brannstrom I.O."/>
            <person name="Guillou S."/>
            <person name="Cros-Aarteil S."/>
            <person name="Calhoun S."/>
            <person name="Haridas S."/>
            <person name="Kuo A."/>
            <person name="Mondo S."/>
            <person name="Pangilinan J."/>
            <person name="Riley R."/>
            <person name="LaButti K."/>
            <person name="Andreopoulos B."/>
            <person name="Lipzen A."/>
            <person name="Chen C."/>
            <person name="Yan M."/>
            <person name="Daum C."/>
            <person name="Ng V."/>
            <person name="Clum A."/>
            <person name="Steindorff A."/>
            <person name="Ohm R.A."/>
            <person name="Martin F."/>
            <person name="Silar P."/>
            <person name="Natvig D.O."/>
            <person name="Lalanne C."/>
            <person name="Gautier V."/>
            <person name="Ament-Velasquez S.L."/>
            <person name="Kruys A."/>
            <person name="Hutchinson M.I."/>
            <person name="Powell A.J."/>
            <person name="Barry K."/>
            <person name="Miller A.N."/>
            <person name="Grigoriev I.V."/>
            <person name="Debuchy R."/>
            <person name="Gladieux P."/>
            <person name="Hiltunen Thoren M."/>
            <person name="Johannesson H."/>
        </authorList>
    </citation>
    <scope>NUCLEOTIDE SEQUENCE</scope>
    <source>
        <strain evidence="2">CBS 560.94</strain>
    </source>
</reference>
<feature type="compositionally biased region" description="Pro residues" evidence="1">
    <location>
        <begin position="72"/>
        <end position="90"/>
    </location>
</feature>
<reference evidence="2" key="2">
    <citation type="submission" date="2023-06" db="EMBL/GenBank/DDBJ databases">
        <authorList>
            <consortium name="Lawrence Berkeley National Laboratory"/>
            <person name="Haridas S."/>
            <person name="Hensen N."/>
            <person name="Bonometti L."/>
            <person name="Westerberg I."/>
            <person name="Brannstrom I.O."/>
            <person name="Guillou S."/>
            <person name="Cros-Aarteil S."/>
            <person name="Calhoun S."/>
            <person name="Kuo A."/>
            <person name="Mondo S."/>
            <person name="Pangilinan J."/>
            <person name="Riley R."/>
            <person name="Labutti K."/>
            <person name="Andreopoulos B."/>
            <person name="Lipzen A."/>
            <person name="Chen C."/>
            <person name="Yanf M."/>
            <person name="Daum C."/>
            <person name="Ng V."/>
            <person name="Clum A."/>
            <person name="Steindorff A."/>
            <person name="Ohm R."/>
            <person name="Martin F."/>
            <person name="Silar P."/>
            <person name="Natvig D."/>
            <person name="Lalanne C."/>
            <person name="Gautier V."/>
            <person name="Ament-Velasquez S.L."/>
            <person name="Kruys A."/>
            <person name="Hutchinson M.I."/>
            <person name="Powell A.J."/>
            <person name="Barry K."/>
            <person name="Miller A.N."/>
            <person name="Grigoriev I.V."/>
            <person name="Debuchy R."/>
            <person name="Gladieux P."/>
            <person name="Thoren M.H."/>
            <person name="Johannesson H."/>
        </authorList>
    </citation>
    <scope>NUCLEOTIDE SEQUENCE</scope>
    <source>
        <strain evidence="2">CBS 560.94</strain>
    </source>
</reference>
<dbReference type="AlphaFoldDB" id="A0AAE0JFD4"/>
<feature type="compositionally biased region" description="Basic residues" evidence="1">
    <location>
        <begin position="437"/>
        <end position="449"/>
    </location>
</feature>
<feature type="region of interest" description="Disordered" evidence="1">
    <location>
        <begin position="1"/>
        <end position="120"/>
    </location>
</feature>
<feature type="compositionally biased region" description="Low complexity" evidence="1">
    <location>
        <begin position="450"/>
        <end position="462"/>
    </location>
</feature>
<sequence length="516" mass="54866">MRMLTINKSAQYGYRSVHDLPTPPSTSRPSPPLISQEFGHRTFPAITHSGNQSSQSMSAPHRGLPLPAAMNPVPPPPGPGLVQQPPPPVPSLLGHAHPPPAPSQGQSLGQIPAPPSWQHGNEESMRVWLMAKAEEEKRKQEEEKTRQESFRLEQRKTEFNILRESLQGGVPPAMVPVVFAGMSGGALPQAALDWAQQYIYSQSHQSHPQALLPPGPISPQHQRRESQPHSYAYYPGSGGVPSTPGSAQGHGGGYMSGYPGSPQTRPRGQSVPGPMAGRLHGGMANLPNLNTNISGGHGGSAAAHPAIAQSQQQQEPQQSPSILFHHWTPPTSQAGGRGGADQPATPSGESPRKRKATGPQTAAPPPSSSQRFRSPTFSHSGAPLSNPPAGRKRGHSRQRSDIGSYRGAVRGRGDGYVPSPQDAPKDSGESLAAQHQHQQHSQHHQHQHGQGHTQSSQAQQTAPTVTRSAHSVSSLLSDHPQSPRPGQFSERGRSSEEKVRGGAVGGSSATRDRDND</sequence>
<feature type="compositionally biased region" description="Low complexity" evidence="1">
    <location>
        <begin position="368"/>
        <end position="378"/>
    </location>
</feature>
<evidence type="ECO:0000313" key="2">
    <source>
        <dbReference type="EMBL" id="KAK3345145.1"/>
    </source>
</evidence>
<evidence type="ECO:0000256" key="1">
    <source>
        <dbReference type="SAM" id="MobiDB-lite"/>
    </source>
</evidence>
<feature type="compositionally biased region" description="Polar residues" evidence="1">
    <location>
        <begin position="463"/>
        <end position="480"/>
    </location>
</feature>
<organism evidence="2 3">
    <name type="scientific">Neurospora tetraspora</name>
    <dbReference type="NCBI Taxonomy" id="94610"/>
    <lineage>
        <taxon>Eukaryota</taxon>
        <taxon>Fungi</taxon>
        <taxon>Dikarya</taxon>
        <taxon>Ascomycota</taxon>
        <taxon>Pezizomycotina</taxon>
        <taxon>Sordariomycetes</taxon>
        <taxon>Sordariomycetidae</taxon>
        <taxon>Sordariales</taxon>
        <taxon>Sordariaceae</taxon>
        <taxon>Neurospora</taxon>
    </lineage>
</organism>
<feature type="region of interest" description="Disordered" evidence="1">
    <location>
        <begin position="205"/>
        <end position="516"/>
    </location>
</feature>
<dbReference type="EMBL" id="JAUEPP010000004">
    <property type="protein sequence ID" value="KAK3345145.1"/>
    <property type="molecule type" value="Genomic_DNA"/>
</dbReference>